<evidence type="ECO:0000313" key="3">
    <source>
        <dbReference type="Proteomes" id="UP000216164"/>
    </source>
</evidence>
<sequence length="72" mass="8346">MPRQQRFTRAELIAEFLRLRGSGRAEEQVGIPAVRRQLARSLRAHRKTLRTPPRARFNPAVDLKKLQANDLD</sequence>
<dbReference type="RefSeq" id="WP_043892217.1">
    <property type="nucleotide sequence ID" value="NZ_NCTK01000001.1"/>
</dbReference>
<gene>
    <name evidence="1" type="ORF">B7R77_17710</name>
    <name evidence="2" type="ORF">B7R77_17985</name>
</gene>
<accession>A0AAP7ZQI8</accession>
<dbReference type="Proteomes" id="UP000216164">
    <property type="component" value="Unassembled WGS sequence"/>
</dbReference>
<dbReference type="EMBL" id="NCTK01000001">
    <property type="protein sequence ID" value="OYQ14950.1"/>
    <property type="molecule type" value="Genomic_DNA"/>
</dbReference>
<comment type="caution">
    <text evidence="2">The sequence shown here is derived from an EMBL/GenBank/DDBJ whole genome shotgun (WGS) entry which is preliminary data.</text>
</comment>
<organism evidence="2 3">
    <name type="scientific">Ralstonia solanacearum K60</name>
    <dbReference type="NCBI Taxonomy" id="1091042"/>
    <lineage>
        <taxon>Bacteria</taxon>
        <taxon>Pseudomonadati</taxon>
        <taxon>Pseudomonadota</taxon>
        <taxon>Betaproteobacteria</taxon>
        <taxon>Burkholderiales</taxon>
        <taxon>Burkholderiaceae</taxon>
        <taxon>Ralstonia</taxon>
        <taxon>Ralstonia solanacearum species complex</taxon>
    </lineage>
</organism>
<evidence type="ECO:0000313" key="1">
    <source>
        <dbReference type="EMBL" id="OYQ14903.1"/>
    </source>
</evidence>
<proteinExistence type="predicted"/>
<dbReference type="EMBL" id="NCTK01000001">
    <property type="protein sequence ID" value="OYQ14903.1"/>
    <property type="molecule type" value="Genomic_DNA"/>
</dbReference>
<name>A0AAP7ZQI8_RALSL</name>
<protein>
    <submittedName>
        <fullName evidence="2">Uncharacterized protein</fullName>
    </submittedName>
</protein>
<reference evidence="2 3" key="1">
    <citation type="submission" date="2017-04" db="EMBL/GenBank/DDBJ databases">
        <title>Genome Announcement: Closed genomes of Ralstonia solanacearum strains K60, UW551, and UW700.</title>
        <authorList>
            <person name="Hayes M."/>
            <person name="Macintyre A.M."/>
            <person name="Allen C."/>
        </authorList>
    </citation>
    <scope>NUCLEOTIDE SEQUENCE [LARGE SCALE GENOMIC DNA]</scope>
    <source>
        <strain evidence="2 3">UW25</strain>
    </source>
</reference>
<evidence type="ECO:0000313" key="2">
    <source>
        <dbReference type="EMBL" id="OYQ14950.1"/>
    </source>
</evidence>
<dbReference type="AlphaFoldDB" id="A0AAP7ZQI8"/>